<dbReference type="GO" id="GO:0004475">
    <property type="term" value="F:mannose-1-phosphate guanylyltransferase (GTP) activity"/>
    <property type="evidence" value="ECO:0007669"/>
    <property type="project" value="TreeGrafter"/>
</dbReference>
<comment type="caution">
    <text evidence="2">The sequence shown here is derived from an EMBL/GenBank/DDBJ whole genome shotgun (WGS) entry which is preliminary data.</text>
</comment>
<dbReference type="CDD" id="cd02213">
    <property type="entry name" value="cupin_PMI_typeII_C"/>
    <property type="match status" value="1"/>
</dbReference>
<name>A0A542E053_9MICO</name>
<dbReference type="Gene3D" id="2.60.120.10">
    <property type="entry name" value="Jelly Rolls"/>
    <property type="match status" value="1"/>
</dbReference>
<keyword evidence="2" id="KW-0413">Isomerase</keyword>
<reference evidence="2 3" key="1">
    <citation type="submission" date="2019-06" db="EMBL/GenBank/DDBJ databases">
        <title>Sequencing the genomes of 1000 actinobacteria strains.</title>
        <authorList>
            <person name="Klenk H.-P."/>
        </authorList>
    </citation>
    <scope>NUCLEOTIDE SEQUENCE [LARGE SCALE GENOMIC DNA]</scope>
    <source>
        <strain evidence="2 3">DSM 18607</strain>
    </source>
</reference>
<dbReference type="RefSeq" id="WP_141848171.1">
    <property type="nucleotide sequence ID" value="NZ_BAAAPR010000004.1"/>
</dbReference>
<dbReference type="Pfam" id="PF01050">
    <property type="entry name" value="MannoseP_isomer"/>
    <property type="match status" value="1"/>
</dbReference>
<dbReference type="PANTHER" id="PTHR46390">
    <property type="entry name" value="MANNOSE-1-PHOSPHATE GUANYLYLTRANSFERASE"/>
    <property type="match status" value="1"/>
</dbReference>
<dbReference type="InterPro" id="IPR051161">
    <property type="entry name" value="Mannose-6P_isomerase_type2"/>
</dbReference>
<protein>
    <submittedName>
        <fullName evidence="2">Mannose-6-phosphate isomerase type 2</fullName>
    </submittedName>
</protein>
<dbReference type="InterPro" id="IPR001538">
    <property type="entry name" value="Man6P_isomerase-2_C"/>
</dbReference>
<proteinExistence type="predicted"/>
<dbReference type="PANTHER" id="PTHR46390:SF1">
    <property type="entry name" value="MANNOSE-1-PHOSPHATE GUANYLYLTRANSFERASE"/>
    <property type="match status" value="1"/>
</dbReference>
<gene>
    <name evidence="2" type="ORF">FB458_1778</name>
</gene>
<keyword evidence="3" id="KW-1185">Reference proteome</keyword>
<dbReference type="AlphaFoldDB" id="A0A542E053"/>
<dbReference type="SUPFAM" id="SSF51182">
    <property type="entry name" value="RmlC-like cupins"/>
    <property type="match status" value="1"/>
</dbReference>
<dbReference type="InterPro" id="IPR011051">
    <property type="entry name" value="RmlC_Cupin_sf"/>
</dbReference>
<dbReference type="GO" id="GO:0009298">
    <property type="term" value="P:GDP-mannose biosynthetic process"/>
    <property type="evidence" value="ECO:0007669"/>
    <property type="project" value="TreeGrafter"/>
</dbReference>
<dbReference type="Proteomes" id="UP000317893">
    <property type="component" value="Unassembled WGS sequence"/>
</dbReference>
<sequence>MTLTTQPTLSSPVPADLPDTGLVHRPWGRFEQLTHNETTTVKIITVEPAARLSLQRHEHRAERWQVLAGPLAVEVDGRAWEAQVGEVVWVPCGATHRMGNTGVEPAQVLEIGYGHFDEDDIERLQDDYARS</sequence>
<dbReference type="GO" id="GO:0016853">
    <property type="term" value="F:isomerase activity"/>
    <property type="evidence" value="ECO:0007669"/>
    <property type="project" value="UniProtKB-KW"/>
</dbReference>
<feature type="domain" description="Mannose-6-phosphate isomerase type II C-terminal" evidence="1">
    <location>
        <begin position="23"/>
        <end position="126"/>
    </location>
</feature>
<accession>A0A542E053</accession>
<dbReference type="InterPro" id="IPR014710">
    <property type="entry name" value="RmlC-like_jellyroll"/>
</dbReference>
<dbReference type="EMBL" id="VFMN01000001">
    <property type="protein sequence ID" value="TQJ08686.1"/>
    <property type="molecule type" value="Genomic_DNA"/>
</dbReference>
<organism evidence="2 3">
    <name type="scientific">Lapillicoccus jejuensis</name>
    <dbReference type="NCBI Taxonomy" id="402171"/>
    <lineage>
        <taxon>Bacteria</taxon>
        <taxon>Bacillati</taxon>
        <taxon>Actinomycetota</taxon>
        <taxon>Actinomycetes</taxon>
        <taxon>Micrococcales</taxon>
        <taxon>Intrasporangiaceae</taxon>
        <taxon>Lapillicoccus</taxon>
    </lineage>
</organism>
<dbReference type="GO" id="GO:0005976">
    <property type="term" value="P:polysaccharide metabolic process"/>
    <property type="evidence" value="ECO:0007669"/>
    <property type="project" value="InterPro"/>
</dbReference>
<evidence type="ECO:0000259" key="1">
    <source>
        <dbReference type="Pfam" id="PF01050"/>
    </source>
</evidence>
<evidence type="ECO:0000313" key="2">
    <source>
        <dbReference type="EMBL" id="TQJ08686.1"/>
    </source>
</evidence>
<evidence type="ECO:0000313" key="3">
    <source>
        <dbReference type="Proteomes" id="UP000317893"/>
    </source>
</evidence>
<dbReference type="OrthoDB" id="9806359at2"/>